<dbReference type="GO" id="GO:0004824">
    <property type="term" value="F:lysine-tRNA ligase activity"/>
    <property type="evidence" value="ECO:0007669"/>
    <property type="project" value="UniProtKB-UniRule"/>
</dbReference>
<dbReference type="CDD" id="cd00775">
    <property type="entry name" value="LysRS_core"/>
    <property type="match status" value="1"/>
</dbReference>
<gene>
    <name evidence="13 16" type="primary">lysS</name>
    <name evidence="16" type="ORF">BWY41_00489</name>
</gene>
<evidence type="ECO:0000256" key="7">
    <source>
        <dbReference type="ARBA" id="ARBA00022741"/>
    </source>
</evidence>
<evidence type="ECO:0000256" key="6">
    <source>
        <dbReference type="ARBA" id="ARBA00022723"/>
    </source>
</evidence>
<keyword evidence="6 13" id="KW-0479">Metal-binding</keyword>
<dbReference type="HAMAP" id="MF_00252">
    <property type="entry name" value="Lys_tRNA_synth_class2"/>
    <property type="match status" value="1"/>
</dbReference>
<proteinExistence type="inferred from homology"/>
<dbReference type="PANTHER" id="PTHR42918:SF15">
    <property type="entry name" value="LYSINE--TRNA LIGASE, CHLOROPLASTIC_MITOCHONDRIAL"/>
    <property type="match status" value="1"/>
</dbReference>
<dbReference type="InterPro" id="IPR034762">
    <property type="entry name" value="Lys-tRNA-ligase_II_bac/euk"/>
</dbReference>
<evidence type="ECO:0000256" key="13">
    <source>
        <dbReference type="HAMAP-Rule" id="MF_00252"/>
    </source>
</evidence>
<keyword evidence="8 13" id="KW-0067">ATP-binding</keyword>
<evidence type="ECO:0000256" key="5">
    <source>
        <dbReference type="ARBA" id="ARBA00022598"/>
    </source>
</evidence>
<dbReference type="Proteomes" id="UP000485569">
    <property type="component" value="Unassembled WGS sequence"/>
</dbReference>
<keyword evidence="11 13" id="KW-0030">Aminoacyl-tRNA synthetase</keyword>
<dbReference type="GO" id="GO:0005829">
    <property type="term" value="C:cytosol"/>
    <property type="evidence" value="ECO:0007669"/>
    <property type="project" value="TreeGrafter"/>
</dbReference>
<evidence type="ECO:0000256" key="8">
    <source>
        <dbReference type="ARBA" id="ARBA00022840"/>
    </source>
</evidence>
<feature type="binding site" evidence="13">
    <location>
        <position position="410"/>
    </location>
    <ligand>
        <name>Mg(2+)</name>
        <dbReference type="ChEBI" id="CHEBI:18420"/>
        <label>1</label>
    </ligand>
</feature>
<comment type="subunit">
    <text evidence="3 13">Homodimer.</text>
</comment>
<dbReference type="InterPro" id="IPR012340">
    <property type="entry name" value="NA-bd_OB-fold"/>
</dbReference>
<dbReference type="InterPro" id="IPR044136">
    <property type="entry name" value="Lys-tRNA-ligase_II_N"/>
</dbReference>
<dbReference type="InterPro" id="IPR006195">
    <property type="entry name" value="aa-tRNA-synth_II"/>
</dbReference>
<dbReference type="GO" id="GO:0006430">
    <property type="term" value="P:lysyl-tRNA aminoacylation"/>
    <property type="evidence" value="ECO:0007669"/>
    <property type="project" value="UniProtKB-UniRule"/>
</dbReference>
<dbReference type="InterPro" id="IPR018149">
    <property type="entry name" value="Lys-tRNA-synth_II_C"/>
</dbReference>
<dbReference type="PROSITE" id="PS50862">
    <property type="entry name" value="AA_TRNA_LIGASE_II"/>
    <property type="match status" value="1"/>
</dbReference>
<keyword evidence="10 13" id="KW-0648">Protein biosynthesis</keyword>
<dbReference type="PRINTS" id="PR00982">
    <property type="entry name" value="TRNASYNTHLYS"/>
</dbReference>
<keyword evidence="9 13" id="KW-0460">Magnesium</keyword>
<comment type="catalytic activity">
    <reaction evidence="12 13 14">
        <text>tRNA(Lys) + L-lysine + ATP = L-lysyl-tRNA(Lys) + AMP + diphosphate</text>
        <dbReference type="Rhea" id="RHEA:20792"/>
        <dbReference type="Rhea" id="RHEA-COMP:9696"/>
        <dbReference type="Rhea" id="RHEA-COMP:9697"/>
        <dbReference type="ChEBI" id="CHEBI:30616"/>
        <dbReference type="ChEBI" id="CHEBI:32551"/>
        <dbReference type="ChEBI" id="CHEBI:33019"/>
        <dbReference type="ChEBI" id="CHEBI:78442"/>
        <dbReference type="ChEBI" id="CHEBI:78529"/>
        <dbReference type="ChEBI" id="CHEBI:456215"/>
        <dbReference type="EC" id="6.1.1.6"/>
    </reaction>
</comment>
<dbReference type="EMBL" id="MWBQ01000030">
    <property type="protein sequence ID" value="OQA60837.1"/>
    <property type="molecule type" value="Genomic_DNA"/>
</dbReference>
<dbReference type="NCBIfam" id="NF001756">
    <property type="entry name" value="PRK00484.1"/>
    <property type="match status" value="1"/>
</dbReference>
<keyword evidence="4 13" id="KW-0963">Cytoplasm</keyword>
<keyword evidence="7 13" id="KW-0547">Nucleotide-binding</keyword>
<dbReference type="GO" id="GO:0000049">
    <property type="term" value="F:tRNA binding"/>
    <property type="evidence" value="ECO:0007669"/>
    <property type="project" value="TreeGrafter"/>
</dbReference>
<dbReference type="GO" id="GO:0000287">
    <property type="term" value="F:magnesium ion binding"/>
    <property type="evidence" value="ECO:0007669"/>
    <property type="project" value="UniProtKB-UniRule"/>
</dbReference>
<evidence type="ECO:0000256" key="3">
    <source>
        <dbReference type="ARBA" id="ARBA00011738"/>
    </source>
</evidence>
<name>A0A1V5T239_9BACT</name>
<comment type="subcellular location">
    <subcellularLocation>
        <location evidence="1 13">Cytoplasm</location>
    </subcellularLocation>
</comment>
<feature type="domain" description="Aminoacyl-transfer RNA synthetases class-II family profile" evidence="15">
    <location>
        <begin position="174"/>
        <end position="491"/>
    </location>
</feature>
<feature type="binding site" evidence="13">
    <location>
        <position position="403"/>
    </location>
    <ligand>
        <name>Mg(2+)</name>
        <dbReference type="ChEBI" id="CHEBI:18420"/>
        <label>1</label>
    </ligand>
</feature>
<dbReference type="InterPro" id="IPR002313">
    <property type="entry name" value="Lys-tRNA-ligase_II"/>
</dbReference>
<evidence type="ECO:0000256" key="1">
    <source>
        <dbReference type="ARBA" id="ARBA00004496"/>
    </source>
</evidence>
<evidence type="ECO:0000256" key="14">
    <source>
        <dbReference type="RuleBase" id="RU000336"/>
    </source>
</evidence>
<dbReference type="InterPro" id="IPR004364">
    <property type="entry name" value="Aa-tRNA-synt_II"/>
</dbReference>
<dbReference type="Pfam" id="PF00152">
    <property type="entry name" value="tRNA-synt_2"/>
    <property type="match status" value="1"/>
</dbReference>
<dbReference type="FunFam" id="2.40.50.140:FF:000024">
    <property type="entry name" value="Lysine--tRNA ligase"/>
    <property type="match status" value="1"/>
</dbReference>
<dbReference type="Gene3D" id="2.40.50.140">
    <property type="entry name" value="Nucleic acid-binding proteins"/>
    <property type="match status" value="1"/>
</dbReference>
<evidence type="ECO:0000256" key="10">
    <source>
        <dbReference type="ARBA" id="ARBA00022917"/>
    </source>
</evidence>
<protein>
    <recommendedName>
        <fullName evidence="13">Lysine--tRNA ligase</fullName>
        <ecNumber evidence="13">6.1.1.6</ecNumber>
    </recommendedName>
    <alternativeName>
        <fullName evidence="13">Lysyl-tRNA synthetase</fullName>
        <shortName evidence="13">LysRS</shortName>
    </alternativeName>
</protein>
<dbReference type="SUPFAM" id="SSF55681">
    <property type="entry name" value="Class II aaRS and biotin synthetases"/>
    <property type="match status" value="1"/>
</dbReference>
<reference evidence="16" key="1">
    <citation type="submission" date="2017-02" db="EMBL/GenBank/DDBJ databases">
        <title>Delving into the versatile metabolic prowess of the omnipresent phylum Bacteroidetes.</title>
        <authorList>
            <person name="Nobu M.K."/>
            <person name="Mei R."/>
            <person name="Narihiro T."/>
            <person name="Kuroda K."/>
            <person name="Liu W.-T."/>
        </authorList>
    </citation>
    <scope>NUCLEOTIDE SEQUENCE</scope>
    <source>
        <strain evidence="16">ADurb.Bin276</strain>
    </source>
</reference>
<keyword evidence="5 13" id="KW-0436">Ligase</keyword>
<evidence type="ECO:0000256" key="2">
    <source>
        <dbReference type="ARBA" id="ARBA00008226"/>
    </source>
</evidence>
<dbReference type="NCBIfam" id="TIGR00499">
    <property type="entry name" value="lysS_bact"/>
    <property type="match status" value="1"/>
</dbReference>
<dbReference type="AlphaFoldDB" id="A0A1V5T239"/>
<accession>A0A1V5T239</accession>
<evidence type="ECO:0000259" key="15">
    <source>
        <dbReference type="PROSITE" id="PS50862"/>
    </source>
</evidence>
<evidence type="ECO:0000256" key="4">
    <source>
        <dbReference type="ARBA" id="ARBA00022490"/>
    </source>
</evidence>
<dbReference type="Gene3D" id="3.30.930.10">
    <property type="entry name" value="Bira Bifunctional Protein, Domain 2"/>
    <property type="match status" value="1"/>
</dbReference>
<dbReference type="CDD" id="cd04322">
    <property type="entry name" value="LysRS_N"/>
    <property type="match status" value="1"/>
</dbReference>
<comment type="similarity">
    <text evidence="2 13">Belongs to the class-II aminoacyl-tRNA synthetase family.</text>
</comment>
<comment type="caution">
    <text evidence="16">The sequence shown here is derived from an EMBL/GenBank/DDBJ whole genome shotgun (WGS) entry which is preliminary data.</text>
</comment>
<dbReference type="PIRSF" id="PIRSF039101">
    <property type="entry name" value="LysRS2"/>
    <property type="match status" value="1"/>
</dbReference>
<dbReference type="GO" id="GO:0005524">
    <property type="term" value="F:ATP binding"/>
    <property type="evidence" value="ECO:0007669"/>
    <property type="project" value="UniProtKB-UniRule"/>
</dbReference>
<sequence length="494" mass="57337">MNEEAREQLDQINVEEQTKKLQELRNLGIDPYGVPFPEKHSIQDIRSHPEKFLDQDVLLRIAGRIMAIRRHGKAIFADVQDRLGRIQIYVKKDTIGDDSFGIFKSLDVGDVIGLEGKLFKTHSGELTIVVENFSLLSKCLHPLPEKWHGLREVEVRYRKRYLDLIMNPEVREVFQTRSRVLSELRKYLDERDYLEVETPMMQLIPGGALARPFVTFHNALGIDLYLRIAPELYLKRLIVGGMEKVYEINRNFRNEGISVRHNPEFTMLELYQAYGNYETMMNLCEQMLSSIVFSILGTYEVNYQDMAIDFTPPWRRLNLREVIQKEGGIDIFEDSLETLYQRGKKAGLNCDQTWDRGKYVNEFLDIFVQPHLVNPTFVLEYPVEISPLAKAKKNDPLVAERFELFIGKEELGNAYSELNDPIEQKKRFLDQVKKRDRGDVEAHLIDQDYVEALEYGMPPTGGMGIGIDRLVMLLTNSSSIREVIFFPILRPKID</sequence>
<dbReference type="PANTHER" id="PTHR42918">
    <property type="entry name" value="LYSYL-TRNA SYNTHETASE"/>
    <property type="match status" value="1"/>
</dbReference>
<evidence type="ECO:0000256" key="12">
    <source>
        <dbReference type="ARBA" id="ARBA00048573"/>
    </source>
</evidence>
<evidence type="ECO:0000256" key="9">
    <source>
        <dbReference type="ARBA" id="ARBA00022842"/>
    </source>
</evidence>
<dbReference type="InterPro" id="IPR004365">
    <property type="entry name" value="NA-bd_OB_tRNA"/>
</dbReference>
<evidence type="ECO:0000313" key="16">
    <source>
        <dbReference type="EMBL" id="OQA60837.1"/>
    </source>
</evidence>
<dbReference type="SUPFAM" id="SSF50249">
    <property type="entry name" value="Nucleic acid-binding proteins"/>
    <property type="match status" value="1"/>
</dbReference>
<dbReference type="InterPro" id="IPR045864">
    <property type="entry name" value="aa-tRNA-synth_II/BPL/LPL"/>
</dbReference>
<feature type="binding site" evidence="13">
    <location>
        <position position="410"/>
    </location>
    <ligand>
        <name>Mg(2+)</name>
        <dbReference type="ChEBI" id="CHEBI:18420"/>
        <label>2</label>
    </ligand>
</feature>
<comment type="cofactor">
    <cofactor evidence="13 14">
        <name>Mg(2+)</name>
        <dbReference type="ChEBI" id="CHEBI:18420"/>
    </cofactor>
    <text evidence="13 14">Binds 3 Mg(2+) ions per subunit.</text>
</comment>
<dbReference type="Pfam" id="PF01336">
    <property type="entry name" value="tRNA_anti-codon"/>
    <property type="match status" value="1"/>
</dbReference>
<dbReference type="EC" id="6.1.1.6" evidence="13"/>
<organism evidence="16">
    <name type="scientific">Candidatus Atribacter allofermentans</name>
    <dbReference type="NCBI Taxonomy" id="1852833"/>
    <lineage>
        <taxon>Bacteria</taxon>
        <taxon>Pseudomonadati</taxon>
        <taxon>Atribacterota</taxon>
        <taxon>Atribacteria</taxon>
        <taxon>Atribacterales</taxon>
        <taxon>Atribacteraceae</taxon>
        <taxon>Atribacter</taxon>
    </lineage>
</organism>
<evidence type="ECO:0000256" key="11">
    <source>
        <dbReference type="ARBA" id="ARBA00023146"/>
    </source>
</evidence>